<feature type="transmembrane region" description="Helical" evidence="8">
    <location>
        <begin position="316"/>
        <end position="338"/>
    </location>
</feature>
<feature type="transmembrane region" description="Helical" evidence="8">
    <location>
        <begin position="241"/>
        <end position="271"/>
    </location>
</feature>
<evidence type="ECO:0000313" key="9">
    <source>
        <dbReference type="EMBL" id="MDM4018998.1"/>
    </source>
</evidence>
<feature type="transmembrane region" description="Helical" evidence="8">
    <location>
        <begin position="460"/>
        <end position="478"/>
    </location>
</feature>
<proteinExistence type="predicted"/>
<dbReference type="EMBL" id="JASZZN010000029">
    <property type="protein sequence ID" value="MDM4018998.1"/>
    <property type="molecule type" value="Genomic_DNA"/>
</dbReference>
<dbReference type="Gene3D" id="1.10.3720.10">
    <property type="entry name" value="MetI-like"/>
    <property type="match status" value="2"/>
</dbReference>
<dbReference type="InterPro" id="IPR035906">
    <property type="entry name" value="MetI-like_sf"/>
</dbReference>
<dbReference type="RefSeq" id="WP_289167012.1">
    <property type="nucleotide sequence ID" value="NZ_JASZZN010000029.1"/>
</dbReference>
<keyword evidence="3" id="KW-1003">Cell membrane</keyword>
<keyword evidence="7 8" id="KW-0472">Membrane</keyword>
<feature type="transmembrane region" description="Helical" evidence="8">
    <location>
        <begin position="97"/>
        <end position="119"/>
    </location>
</feature>
<feature type="transmembrane region" description="Helical" evidence="8">
    <location>
        <begin position="390"/>
        <end position="415"/>
    </location>
</feature>
<feature type="transmembrane region" description="Helical" evidence="8">
    <location>
        <begin position="195"/>
        <end position="220"/>
    </location>
</feature>
<dbReference type="PANTHER" id="PTHR43357">
    <property type="entry name" value="INNER MEMBRANE ABC TRANSPORTER PERMEASE PROTEIN YDCV"/>
    <property type="match status" value="1"/>
</dbReference>
<evidence type="ECO:0000256" key="2">
    <source>
        <dbReference type="ARBA" id="ARBA00022448"/>
    </source>
</evidence>
<feature type="transmembrane region" description="Helical" evidence="8">
    <location>
        <begin position="436"/>
        <end position="454"/>
    </location>
</feature>
<evidence type="ECO:0000256" key="5">
    <source>
        <dbReference type="ARBA" id="ARBA00022692"/>
    </source>
</evidence>
<gene>
    <name evidence="9" type="ORF">QTN89_26330</name>
</gene>
<evidence type="ECO:0000256" key="6">
    <source>
        <dbReference type="ARBA" id="ARBA00022989"/>
    </source>
</evidence>
<keyword evidence="4" id="KW-0997">Cell inner membrane</keyword>
<dbReference type="PANTHER" id="PTHR43357:SF3">
    <property type="entry name" value="FE(3+)-TRANSPORT SYSTEM PERMEASE PROTEIN FBPB 2"/>
    <property type="match status" value="1"/>
</dbReference>
<accession>A0ABT7PRN3</accession>
<keyword evidence="5 8" id="KW-0812">Transmembrane</keyword>
<feature type="transmembrane region" description="Helical" evidence="8">
    <location>
        <begin position="490"/>
        <end position="509"/>
    </location>
</feature>
<feature type="transmembrane region" description="Helical" evidence="8">
    <location>
        <begin position="350"/>
        <end position="370"/>
    </location>
</feature>
<evidence type="ECO:0000256" key="4">
    <source>
        <dbReference type="ARBA" id="ARBA00022519"/>
    </source>
</evidence>
<sequence>MLWLRPLLLTLELMSLSVAVAVAIGVTLAFALSLLRRENRLQAAVFWVCVIGIVGTLATPMVMHAAAWESTAGKFGWMSLTQTSARTYSGFAGRYSGMFACVWIHGLFGTAIVALATLYGTARIERAVIDLARCDGGPVWGWWRVRLPIARNWMVFSALATAVLAASEMTVVDLYGVRTVADEFYLFHAADPSWFSVFMVLVVPALIGVTLTAVAILRLFQPVNARIIDRGLKTSSEAEEAVGGFWQGLASLFALGVTTLMFAFPLLGVIIKAGQQTMVVNDGGQSVVRVIWSVRRTTTVLVRALQEFSGEYQTTLLLASCTAVLSALIAFLATSIAVERPRLRVYLDGLSVGCFLMPGPLVGLAIVRIFSVPLPGVSSLYQQSLVPTMIALSFRALPVAYWVMRVAFSGIDAAVMDSAKMDLKWRTRLWTIERPLIGRALGIAVTASAIVASGEVPSSLPVIPPGVVTVGTRLFGLLHSGARYQEASLAFWYLLFVVVAAVVLVRFVGGDGSAAIGSDRSNDVD</sequence>
<comment type="subcellular location">
    <subcellularLocation>
        <location evidence="1">Cell inner membrane</location>
        <topology evidence="1">Multi-pass membrane protein</topology>
    </subcellularLocation>
</comment>
<dbReference type="SUPFAM" id="SSF161098">
    <property type="entry name" value="MetI-like"/>
    <property type="match status" value="2"/>
</dbReference>
<feature type="transmembrane region" description="Helical" evidence="8">
    <location>
        <begin position="153"/>
        <end position="175"/>
    </location>
</feature>
<evidence type="ECO:0000256" key="7">
    <source>
        <dbReference type="ARBA" id="ARBA00023136"/>
    </source>
</evidence>
<evidence type="ECO:0000256" key="3">
    <source>
        <dbReference type="ARBA" id="ARBA00022475"/>
    </source>
</evidence>
<keyword evidence="6 8" id="KW-1133">Transmembrane helix</keyword>
<protein>
    <submittedName>
        <fullName evidence="9">Uncharacterized protein</fullName>
    </submittedName>
</protein>
<keyword evidence="10" id="KW-1185">Reference proteome</keyword>
<dbReference type="Proteomes" id="UP001239462">
    <property type="component" value="Unassembled WGS sequence"/>
</dbReference>
<keyword evidence="2" id="KW-0813">Transport</keyword>
<evidence type="ECO:0000313" key="10">
    <source>
        <dbReference type="Proteomes" id="UP001239462"/>
    </source>
</evidence>
<name>A0ABT7PRN3_9BACT</name>
<feature type="transmembrane region" description="Helical" evidence="8">
    <location>
        <begin position="13"/>
        <end position="32"/>
    </location>
</feature>
<evidence type="ECO:0000256" key="1">
    <source>
        <dbReference type="ARBA" id="ARBA00004429"/>
    </source>
</evidence>
<organism evidence="9 10">
    <name type="scientific">Roseiconus lacunae</name>
    <dbReference type="NCBI Taxonomy" id="2605694"/>
    <lineage>
        <taxon>Bacteria</taxon>
        <taxon>Pseudomonadati</taxon>
        <taxon>Planctomycetota</taxon>
        <taxon>Planctomycetia</taxon>
        <taxon>Pirellulales</taxon>
        <taxon>Pirellulaceae</taxon>
        <taxon>Roseiconus</taxon>
    </lineage>
</organism>
<comment type="caution">
    <text evidence="9">The sequence shown here is derived from an EMBL/GenBank/DDBJ whole genome shotgun (WGS) entry which is preliminary data.</text>
</comment>
<reference evidence="9 10" key="1">
    <citation type="submission" date="2023-06" db="EMBL/GenBank/DDBJ databases">
        <title>Roseiconus lacunae JC819 isolated from Gulf of Mannar region, Tamil Nadu.</title>
        <authorList>
            <person name="Pk S."/>
            <person name="Ch S."/>
            <person name="Ch V.R."/>
        </authorList>
    </citation>
    <scope>NUCLEOTIDE SEQUENCE [LARGE SCALE GENOMIC DNA]</scope>
    <source>
        <strain evidence="9 10">JC819</strain>
    </source>
</reference>
<feature type="transmembrane region" description="Helical" evidence="8">
    <location>
        <begin position="44"/>
        <end position="68"/>
    </location>
</feature>
<evidence type="ECO:0000256" key="8">
    <source>
        <dbReference type="SAM" id="Phobius"/>
    </source>
</evidence>